<proteinExistence type="predicted"/>
<evidence type="ECO:0000313" key="3">
    <source>
        <dbReference type="Proteomes" id="UP000613740"/>
    </source>
</evidence>
<feature type="compositionally biased region" description="Basic and acidic residues" evidence="1">
    <location>
        <begin position="78"/>
        <end position="93"/>
    </location>
</feature>
<accession>A0A835VXZ6</accession>
<feature type="compositionally biased region" description="Acidic residues" evidence="1">
    <location>
        <begin position="269"/>
        <end position="278"/>
    </location>
</feature>
<evidence type="ECO:0000313" key="2">
    <source>
        <dbReference type="EMBL" id="KAG2430018.1"/>
    </source>
</evidence>
<sequence>MADSDEEPLVLPKNHKSAANSVKTEPAVKKEDGAKAPVKTHAKVKAEPAAAKKTGPADAKAKADSAKPTANGKAAAKSVKEEGAKAQREKKEFTMPGQTREAPPETDSLRKFYTSLLEQIPDSEMAKKWCLQHGLLPRADAEKLAAVLKKTKATGVKSPAKPAAKPADKGAAAKARRPAEKAPAAKKQRQAASPPRSKKPAKYSDEEGGDSSSEEEEESDEDDKPLVAKVKAKPAAAPATKPAAAPAAKPAAKPAAAAKKQDKPLATYSDDDDDDDDLPLSKRAK</sequence>
<feature type="region of interest" description="Disordered" evidence="1">
    <location>
        <begin position="1"/>
        <end position="110"/>
    </location>
</feature>
<dbReference type="PANTHER" id="PTHR33828:SF2">
    <property type="entry name" value="NUCLEOLIN"/>
    <property type="match status" value="1"/>
</dbReference>
<protein>
    <submittedName>
        <fullName evidence="2">Uncharacterized protein</fullName>
    </submittedName>
</protein>
<gene>
    <name evidence="2" type="ORF">HYH02_013846</name>
</gene>
<evidence type="ECO:0000256" key="1">
    <source>
        <dbReference type="SAM" id="MobiDB-lite"/>
    </source>
</evidence>
<dbReference type="EMBL" id="JAEHOD010000081">
    <property type="protein sequence ID" value="KAG2430018.1"/>
    <property type="molecule type" value="Genomic_DNA"/>
</dbReference>
<feature type="region of interest" description="Disordered" evidence="1">
    <location>
        <begin position="151"/>
        <end position="285"/>
    </location>
</feature>
<dbReference type="OrthoDB" id="361835at2759"/>
<name>A0A835VXZ6_9CHLO</name>
<dbReference type="AlphaFoldDB" id="A0A835VXZ6"/>
<keyword evidence="3" id="KW-1185">Reference proteome</keyword>
<dbReference type="Proteomes" id="UP000613740">
    <property type="component" value="Unassembled WGS sequence"/>
</dbReference>
<comment type="caution">
    <text evidence="2">The sequence shown here is derived from an EMBL/GenBank/DDBJ whole genome shotgun (WGS) entry which is preliminary data.</text>
</comment>
<feature type="compositionally biased region" description="Low complexity" evidence="1">
    <location>
        <begin position="227"/>
        <end position="258"/>
    </location>
</feature>
<feature type="compositionally biased region" description="Acidic residues" evidence="1">
    <location>
        <begin position="206"/>
        <end position="223"/>
    </location>
</feature>
<dbReference type="PANTHER" id="PTHR33828">
    <property type="entry name" value="OS05G0596200 PROTEIN"/>
    <property type="match status" value="1"/>
</dbReference>
<feature type="compositionally biased region" description="Low complexity" evidence="1">
    <location>
        <begin position="151"/>
        <end position="173"/>
    </location>
</feature>
<organism evidence="2 3">
    <name type="scientific">Chlamydomonas schloesseri</name>
    <dbReference type="NCBI Taxonomy" id="2026947"/>
    <lineage>
        <taxon>Eukaryota</taxon>
        <taxon>Viridiplantae</taxon>
        <taxon>Chlorophyta</taxon>
        <taxon>core chlorophytes</taxon>
        <taxon>Chlorophyceae</taxon>
        <taxon>CS clade</taxon>
        <taxon>Chlamydomonadales</taxon>
        <taxon>Chlamydomonadaceae</taxon>
        <taxon>Chlamydomonas</taxon>
    </lineage>
</organism>
<reference evidence="2" key="1">
    <citation type="journal article" date="2020" name="bioRxiv">
        <title>Comparative genomics of Chlamydomonas.</title>
        <authorList>
            <person name="Craig R.J."/>
            <person name="Hasan A.R."/>
            <person name="Ness R.W."/>
            <person name="Keightley P.D."/>
        </authorList>
    </citation>
    <scope>NUCLEOTIDE SEQUENCE</scope>
    <source>
        <strain evidence="2">CCAP 11/173</strain>
    </source>
</reference>